<feature type="transmembrane region" description="Helical" evidence="3">
    <location>
        <begin position="6"/>
        <end position="28"/>
    </location>
</feature>
<gene>
    <name evidence="5" type="ORF">SAMN04488052_11045</name>
</gene>
<keyword evidence="6" id="KW-1185">Reference proteome</keyword>
<dbReference type="FunFam" id="3.30.479.30:FF:000004">
    <property type="entry name" value="Putative membrane protease family, stomatin"/>
    <property type="match status" value="1"/>
</dbReference>
<accession>A0A1H8V6X7</accession>
<comment type="subcellular location">
    <subcellularLocation>
        <location evidence="1">Membrane</location>
        <topology evidence="1">Single-pass membrane protein</topology>
    </subcellularLocation>
</comment>
<dbReference type="CDD" id="cd08829">
    <property type="entry name" value="SPFH_paraslipin"/>
    <property type="match status" value="1"/>
</dbReference>
<dbReference type="PANTHER" id="PTHR43327">
    <property type="entry name" value="STOMATIN-LIKE PROTEIN 2, MITOCHONDRIAL"/>
    <property type="match status" value="1"/>
</dbReference>
<dbReference type="EMBL" id="FOEG01000010">
    <property type="protein sequence ID" value="SEP11121.1"/>
    <property type="molecule type" value="Genomic_DNA"/>
</dbReference>
<dbReference type="GO" id="GO:0098552">
    <property type="term" value="C:side of membrane"/>
    <property type="evidence" value="ECO:0007669"/>
    <property type="project" value="UniProtKB-ARBA"/>
</dbReference>
<dbReference type="Proteomes" id="UP000199657">
    <property type="component" value="Unassembled WGS sequence"/>
</dbReference>
<dbReference type="GO" id="GO:0005886">
    <property type="term" value="C:plasma membrane"/>
    <property type="evidence" value="ECO:0007669"/>
    <property type="project" value="UniProtKB-ARBA"/>
</dbReference>
<name>A0A1H8V6X7_9GAMM</name>
<dbReference type="SUPFAM" id="SSF117892">
    <property type="entry name" value="Band 7/SPFH domain"/>
    <property type="match status" value="1"/>
</dbReference>
<sequence length="330" mass="36521">MDIPVSGIIALIALALVVVLLAQGLVMVHQRRTMVIERLGKFHRVLEPGLRFIIPFIDQPRAISILRFKGDEPFVTQERLIDMREIVLDFPAQSVITKDNVNTQVDGVLYYQILDPQASVYGTENLVLAIQTLAQTSLRSEIGTMELDKIFESRQDINDRLRATMDEAGDKWGVKVNRVEIRDISVPNEIREAMNQQMVAERNRRAKVREAEGYRESEILQAEGDKQAAILQAQGERDAAIANAEGDKQAAVLVAEGEAEAIRKIVDSMGGQASAQQAVQYLVAQKYIEMLPDMAKNGDRVFIPAETSSLMGSVGGIQELLRSVPAAAAR</sequence>
<dbReference type="SMART" id="SM00244">
    <property type="entry name" value="PHB"/>
    <property type="match status" value="1"/>
</dbReference>
<dbReference type="PANTHER" id="PTHR43327:SF10">
    <property type="entry name" value="STOMATIN-LIKE PROTEIN 2, MITOCHONDRIAL"/>
    <property type="match status" value="1"/>
</dbReference>
<dbReference type="InterPro" id="IPR036013">
    <property type="entry name" value="Band_7/SPFH_dom_sf"/>
</dbReference>
<evidence type="ECO:0000256" key="2">
    <source>
        <dbReference type="ARBA" id="ARBA00008164"/>
    </source>
</evidence>
<organism evidence="5 6">
    <name type="scientific">Aquisalimonas asiatica</name>
    <dbReference type="NCBI Taxonomy" id="406100"/>
    <lineage>
        <taxon>Bacteria</taxon>
        <taxon>Pseudomonadati</taxon>
        <taxon>Pseudomonadota</taxon>
        <taxon>Gammaproteobacteria</taxon>
        <taxon>Chromatiales</taxon>
        <taxon>Ectothiorhodospiraceae</taxon>
        <taxon>Aquisalimonas</taxon>
    </lineage>
</organism>
<evidence type="ECO:0000256" key="1">
    <source>
        <dbReference type="ARBA" id="ARBA00004167"/>
    </source>
</evidence>
<comment type="similarity">
    <text evidence="2">Belongs to the band 7/mec-2 family.</text>
</comment>
<evidence type="ECO:0000256" key="3">
    <source>
        <dbReference type="SAM" id="Phobius"/>
    </source>
</evidence>
<evidence type="ECO:0000259" key="4">
    <source>
        <dbReference type="SMART" id="SM00244"/>
    </source>
</evidence>
<dbReference type="OrthoDB" id="9809197at2"/>
<protein>
    <submittedName>
        <fullName evidence="5">SPFH domain, Band 7 family protein</fullName>
    </submittedName>
</protein>
<dbReference type="AlphaFoldDB" id="A0A1H8V6X7"/>
<dbReference type="Pfam" id="PF01145">
    <property type="entry name" value="Band_7"/>
    <property type="match status" value="1"/>
</dbReference>
<dbReference type="STRING" id="406100.SAMN04488052_11045"/>
<dbReference type="Gene3D" id="3.30.479.30">
    <property type="entry name" value="Band 7 domain"/>
    <property type="match status" value="1"/>
</dbReference>
<dbReference type="InterPro" id="IPR001107">
    <property type="entry name" value="Band_7"/>
</dbReference>
<feature type="domain" description="Band 7" evidence="4">
    <location>
        <begin position="23"/>
        <end position="198"/>
    </location>
</feature>
<dbReference type="InterPro" id="IPR050710">
    <property type="entry name" value="Band7/mec-2_domain"/>
</dbReference>
<evidence type="ECO:0000313" key="6">
    <source>
        <dbReference type="Proteomes" id="UP000199657"/>
    </source>
</evidence>
<keyword evidence="3" id="KW-0812">Transmembrane</keyword>
<keyword evidence="3" id="KW-1133">Transmembrane helix</keyword>
<keyword evidence="3" id="KW-0472">Membrane</keyword>
<reference evidence="5 6" key="1">
    <citation type="submission" date="2016-10" db="EMBL/GenBank/DDBJ databases">
        <authorList>
            <person name="de Groot N.N."/>
        </authorList>
    </citation>
    <scope>NUCLEOTIDE SEQUENCE [LARGE SCALE GENOMIC DNA]</scope>
    <source>
        <strain evidence="5 6">CGMCC 1.6291</strain>
    </source>
</reference>
<dbReference type="RefSeq" id="WP_091645693.1">
    <property type="nucleotide sequence ID" value="NZ_FOEG01000010.1"/>
</dbReference>
<proteinExistence type="inferred from homology"/>
<evidence type="ECO:0000313" key="5">
    <source>
        <dbReference type="EMBL" id="SEP11121.1"/>
    </source>
</evidence>